<keyword evidence="4 10" id="KW-0808">Transferase</keyword>
<dbReference type="HAMAP" id="MF_00086">
    <property type="entry name" value="S_AdoMet_synth1"/>
    <property type="match status" value="1"/>
</dbReference>
<reference evidence="16 17" key="1">
    <citation type="submission" date="2021-09" db="EMBL/GenBank/DDBJ databases">
        <title>WGS of Mycoplasma sp. Zaradi2 strains.</title>
        <authorList>
            <person name="Spergser J."/>
        </authorList>
    </citation>
    <scope>NUCLEOTIDE SEQUENCE [LARGE SCALE GENOMIC DNA]</scope>
    <source>
        <strain evidence="16 17">1331</strain>
    </source>
</reference>
<evidence type="ECO:0000313" key="17">
    <source>
        <dbReference type="Proteomes" id="UP000772186"/>
    </source>
</evidence>
<dbReference type="PANTHER" id="PTHR11964">
    <property type="entry name" value="S-ADENOSYLMETHIONINE SYNTHETASE"/>
    <property type="match status" value="1"/>
</dbReference>
<dbReference type="EC" id="2.5.1.6" evidence="10"/>
<evidence type="ECO:0000256" key="5">
    <source>
        <dbReference type="ARBA" id="ARBA00022723"/>
    </source>
</evidence>
<dbReference type="PIRSF" id="PIRSF000497">
    <property type="entry name" value="MAT"/>
    <property type="match status" value="1"/>
</dbReference>
<keyword evidence="9 10" id="KW-0630">Potassium</keyword>
<keyword evidence="10" id="KW-0963">Cytoplasm</keyword>
<dbReference type="InterPro" id="IPR002133">
    <property type="entry name" value="S-AdoMet_synthetase"/>
</dbReference>
<comment type="cofactor">
    <cofactor evidence="10">
        <name>K(+)</name>
        <dbReference type="ChEBI" id="CHEBI:29103"/>
    </cofactor>
    <text evidence="10">Binds 1 potassium ion per subunit.</text>
</comment>
<evidence type="ECO:0000259" key="15">
    <source>
        <dbReference type="Pfam" id="PF02773"/>
    </source>
</evidence>
<keyword evidence="17" id="KW-1185">Reference proteome</keyword>
<feature type="binding site" description="in other chain" evidence="10">
    <location>
        <position position="56"/>
    </location>
    <ligand>
        <name>L-methionine</name>
        <dbReference type="ChEBI" id="CHEBI:57844"/>
        <note>ligand shared between two neighboring subunits</note>
    </ligand>
</feature>
<evidence type="ECO:0000256" key="8">
    <source>
        <dbReference type="ARBA" id="ARBA00022842"/>
    </source>
</evidence>
<comment type="subcellular location">
    <subcellularLocation>
        <location evidence="10 11">Cytoplasm</location>
    </subcellularLocation>
</comment>
<dbReference type="InterPro" id="IPR022636">
    <property type="entry name" value="S-AdoMet_synthetase_sfam"/>
</dbReference>
<dbReference type="GO" id="GO:0006556">
    <property type="term" value="P:S-adenosylmethionine biosynthetic process"/>
    <property type="evidence" value="ECO:0007669"/>
    <property type="project" value="UniProtKB-UniRule"/>
</dbReference>
<feature type="binding site" evidence="10">
    <location>
        <position position="43"/>
    </location>
    <ligand>
        <name>K(+)</name>
        <dbReference type="ChEBI" id="CHEBI:29103"/>
    </ligand>
</feature>
<evidence type="ECO:0000256" key="2">
    <source>
        <dbReference type="ARBA" id="ARBA00009685"/>
    </source>
</evidence>
<keyword evidence="5 10" id="KW-0479">Metal-binding</keyword>
<keyword evidence="7 10" id="KW-0067">ATP-binding</keyword>
<dbReference type="AlphaFoldDB" id="A0A953NCP7"/>
<dbReference type="GO" id="GO:0005737">
    <property type="term" value="C:cytoplasm"/>
    <property type="evidence" value="ECO:0007669"/>
    <property type="project" value="UniProtKB-SubCell"/>
</dbReference>
<dbReference type="Pfam" id="PF02772">
    <property type="entry name" value="S-AdoMet_synt_M"/>
    <property type="match status" value="1"/>
</dbReference>
<evidence type="ECO:0000256" key="1">
    <source>
        <dbReference type="ARBA" id="ARBA00005224"/>
    </source>
</evidence>
<dbReference type="FunFam" id="3.30.300.10:FF:000004">
    <property type="entry name" value="S-adenosylmethionine synthase"/>
    <property type="match status" value="1"/>
</dbReference>
<comment type="catalytic activity">
    <reaction evidence="10">
        <text>L-methionine + ATP + H2O = S-adenosyl-L-methionine + phosphate + diphosphate</text>
        <dbReference type="Rhea" id="RHEA:21080"/>
        <dbReference type="ChEBI" id="CHEBI:15377"/>
        <dbReference type="ChEBI" id="CHEBI:30616"/>
        <dbReference type="ChEBI" id="CHEBI:33019"/>
        <dbReference type="ChEBI" id="CHEBI:43474"/>
        <dbReference type="ChEBI" id="CHEBI:57844"/>
        <dbReference type="ChEBI" id="CHEBI:59789"/>
        <dbReference type="EC" id="2.5.1.6"/>
    </reaction>
</comment>
<dbReference type="InterPro" id="IPR022631">
    <property type="entry name" value="ADOMET_SYNTHASE_CS"/>
</dbReference>
<dbReference type="InterPro" id="IPR022628">
    <property type="entry name" value="S-AdoMet_synt_N"/>
</dbReference>
<feature type="binding site" evidence="10">
    <location>
        <position position="17"/>
    </location>
    <ligand>
        <name>Mg(2+)</name>
        <dbReference type="ChEBI" id="CHEBI:18420"/>
    </ligand>
</feature>
<dbReference type="GO" id="GO:0005524">
    <property type="term" value="F:ATP binding"/>
    <property type="evidence" value="ECO:0007669"/>
    <property type="project" value="UniProtKB-UniRule"/>
</dbReference>
<dbReference type="NCBIfam" id="TIGR01034">
    <property type="entry name" value="metK"/>
    <property type="match status" value="1"/>
</dbReference>
<dbReference type="RefSeq" id="WP_223644627.1">
    <property type="nucleotide sequence ID" value="NZ_JAIQBY010000014.1"/>
</dbReference>
<feature type="domain" description="S-adenosylmethionine synthetase C-terminal" evidence="15">
    <location>
        <begin position="226"/>
        <end position="365"/>
    </location>
</feature>
<dbReference type="GO" id="GO:0004478">
    <property type="term" value="F:methionine adenosyltransferase activity"/>
    <property type="evidence" value="ECO:0007669"/>
    <property type="project" value="UniProtKB-UniRule"/>
</dbReference>
<comment type="cofactor">
    <cofactor evidence="10">
        <name>Mg(2+)</name>
        <dbReference type="ChEBI" id="CHEBI:18420"/>
    </cofactor>
    <text evidence="10">Binds 2 divalent ions per subunit.</text>
</comment>
<evidence type="ECO:0000256" key="7">
    <source>
        <dbReference type="ARBA" id="ARBA00022840"/>
    </source>
</evidence>
<evidence type="ECO:0000259" key="14">
    <source>
        <dbReference type="Pfam" id="PF02772"/>
    </source>
</evidence>
<evidence type="ECO:0000256" key="10">
    <source>
        <dbReference type="HAMAP-Rule" id="MF_00086"/>
    </source>
</evidence>
<evidence type="ECO:0000313" key="16">
    <source>
        <dbReference type="EMBL" id="MBZ4195441.1"/>
    </source>
</evidence>
<accession>A0A953NCP7</accession>
<feature type="binding site" evidence="10">
    <location>
        <position position="255"/>
    </location>
    <ligand>
        <name>ATP</name>
        <dbReference type="ChEBI" id="CHEBI:30616"/>
        <note>ligand shared between two neighboring subunits</note>
    </ligand>
</feature>
<dbReference type="Pfam" id="PF02773">
    <property type="entry name" value="S-AdoMet_synt_C"/>
    <property type="match status" value="1"/>
</dbReference>
<proteinExistence type="inferred from homology"/>
<evidence type="ECO:0000256" key="9">
    <source>
        <dbReference type="ARBA" id="ARBA00022958"/>
    </source>
</evidence>
<dbReference type="Proteomes" id="UP000772186">
    <property type="component" value="Unassembled WGS sequence"/>
</dbReference>
<dbReference type="PROSITE" id="PS00376">
    <property type="entry name" value="ADOMET_SYNTHASE_1"/>
    <property type="match status" value="1"/>
</dbReference>
<dbReference type="CDD" id="cd18079">
    <property type="entry name" value="S-AdoMet_synt"/>
    <property type="match status" value="1"/>
</dbReference>
<feature type="region of interest" description="Flexible loop" evidence="10">
    <location>
        <begin position="94"/>
        <end position="104"/>
    </location>
</feature>
<dbReference type="FunFam" id="3.30.300.10:FF:000003">
    <property type="entry name" value="S-adenosylmethionine synthase"/>
    <property type="match status" value="1"/>
</dbReference>
<evidence type="ECO:0000256" key="4">
    <source>
        <dbReference type="ARBA" id="ARBA00022679"/>
    </source>
</evidence>
<evidence type="ECO:0000256" key="6">
    <source>
        <dbReference type="ARBA" id="ARBA00022741"/>
    </source>
</evidence>
<comment type="similarity">
    <text evidence="2 10 12">Belongs to the AdoMet synthase family.</text>
</comment>
<dbReference type="GO" id="GO:0006730">
    <property type="term" value="P:one-carbon metabolic process"/>
    <property type="evidence" value="ECO:0007669"/>
    <property type="project" value="UniProtKB-KW"/>
</dbReference>
<gene>
    <name evidence="10 16" type="primary">metK</name>
    <name evidence="16" type="ORF">LAD73_01740</name>
</gene>
<feature type="binding site" evidence="10">
    <location>
        <position position="232"/>
    </location>
    <ligand>
        <name>L-methionine</name>
        <dbReference type="ChEBI" id="CHEBI:57844"/>
        <note>ligand shared between two neighboring subunits</note>
    </ligand>
</feature>
<feature type="binding site" description="in other chain" evidence="10">
    <location>
        <begin position="223"/>
        <end position="224"/>
    </location>
    <ligand>
        <name>ATP</name>
        <dbReference type="ChEBI" id="CHEBI:30616"/>
        <note>ligand shared between two neighboring subunits</note>
    </ligand>
</feature>
<feature type="binding site" description="in other chain" evidence="10">
    <location>
        <begin position="158"/>
        <end position="160"/>
    </location>
    <ligand>
        <name>ATP</name>
        <dbReference type="ChEBI" id="CHEBI:30616"/>
        <note>ligand shared between two neighboring subunits</note>
    </ligand>
</feature>
<comment type="caution">
    <text evidence="16">The sequence shown here is derived from an EMBL/GenBank/DDBJ whole genome shotgun (WGS) entry which is preliminary data.</text>
</comment>
<evidence type="ECO:0000259" key="13">
    <source>
        <dbReference type="Pfam" id="PF00438"/>
    </source>
</evidence>
<evidence type="ECO:0000256" key="12">
    <source>
        <dbReference type="RuleBase" id="RU004462"/>
    </source>
</evidence>
<feature type="domain" description="S-adenosylmethionine synthetase central" evidence="14">
    <location>
        <begin position="108"/>
        <end position="224"/>
    </location>
</feature>
<feature type="domain" description="S-adenosylmethionine synthetase N-terminal" evidence="13">
    <location>
        <begin position="4"/>
        <end position="96"/>
    </location>
</feature>
<keyword evidence="6 10" id="KW-0547">Nucleotide-binding</keyword>
<keyword evidence="8 10" id="KW-0460">Magnesium</keyword>
<comment type="subunit">
    <text evidence="10">Homotetramer; dimer of dimers.</text>
</comment>
<dbReference type="SUPFAM" id="SSF55973">
    <property type="entry name" value="S-adenosylmethionine synthetase"/>
    <property type="match status" value="3"/>
</dbReference>
<dbReference type="InterPro" id="IPR022630">
    <property type="entry name" value="S-AdoMet_synt_C"/>
</dbReference>
<protein>
    <recommendedName>
        <fullName evidence="10">S-adenosylmethionine synthase</fullName>
        <shortName evidence="10">AdoMet synthase</shortName>
        <ecNumber evidence="10">2.5.1.6</ecNumber>
    </recommendedName>
    <alternativeName>
        <fullName evidence="10">MAT</fullName>
    </alternativeName>
    <alternativeName>
        <fullName evidence="10">Methionine adenosyltransferase</fullName>
    </alternativeName>
</protein>
<feature type="binding site" description="in other chain" evidence="10">
    <location>
        <position position="263"/>
    </location>
    <ligand>
        <name>L-methionine</name>
        <dbReference type="ChEBI" id="CHEBI:57844"/>
        <note>ligand shared between two neighboring subunits</note>
    </ligand>
</feature>
<feature type="binding site" description="in other chain" evidence="10">
    <location>
        <position position="15"/>
    </location>
    <ligand>
        <name>ATP</name>
        <dbReference type="ChEBI" id="CHEBI:30616"/>
        <note>ligand shared between two neighboring subunits</note>
    </ligand>
</feature>
<comment type="function">
    <text evidence="10">Catalyzes the formation of S-adenosylmethionine (AdoMet) from methionine and ATP. The overall synthetic reaction is composed of two sequential steps, AdoMet formation and the subsequent tripolyphosphate hydrolysis which occurs prior to release of AdoMet from the enzyme.</text>
</comment>
<name>A0A953NCP7_9MOLU</name>
<sequence length="379" mass="41792">MNKILFTSESVGPGHPDKICDQISDAILDEYLKQDENSRVAIETVASGNQIYITGEVSSNAIVDFKTKALKVLYSIDDSYRNENIKVMTNIKTQSPDIAQGVVLDDDEIGAGDQGIMFGYASDESPEYMPLAITLAHKIIYKANELRNNGQFQDAKADMKTQVTLDYTGDKVSVDTVLFSCQHSENFDENNFKTVIKDKIIKPVLLEYNLDTPLKILINPTGRFVIGGIVGDAGLTGRKIIVDTYGGSAHHGGGAFSGKDATKVDRSAAYACRWIAKNLVAAGVAKKIEIQVSYAIGIASPVSIFIDTFGTGVISNDKIIEVINSIFDLRPKAIIDKLQLRKPIYQNTACYGHFGRKNNEFTWEKLDKVKEIKEYLNLK</sequence>
<evidence type="ECO:0000256" key="11">
    <source>
        <dbReference type="RuleBase" id="RU000542"/>
    </source>
</evidence>
<evidence type="ECO:0000256" key="3">
    <source>
        <dbReference type="ARBA" id="ARBA00022563"/>
    </source>
</evidence>
<feature type="binding site" evidence="10">
    <location>
        <position position="259"/>
    </location>
    <ligand>
        <name>ATP</name>
        <dbReference type="ChEBI" id="CHEBI:30616"/>
        <note>ligand shared between two neighboring subunits</note>
    </ligand>
</feature>
<dbReference type="Pfam" id="PF00438">
    <property type="entry name" value="S-AdoMet_synt_N"/>
    <property type="match status" value="1"/>
</dbReference>
<dbReference type="Gene3D" id="3.30.300.10">
    <property type="match status" value="3"/>
</dbReference>
<dbReference type="GO" id="GO:0000287">
    <property type="term" value="F:magnesium ion binding"/>
    <property type="evidence" value="ECO:0007669"/>
    <property type="project" value="UniProtKB-UniRule"/>
</dbReference>
<organism evidence="16 17">
    <name type="scientific">Mycoplasma tauri</name>
    <dbReference type="NCBI Taxonomy" id="547987"/>
    <lineage>
        <taxon>Bacteria</taxon>
        <taxon>Bacillati</taxon>
        <taxon>Mycoplasmatota</taxon>
        <taxon>Mollicutes</taxon>
        <taxon>Mycoplasmataceae</taxon>
        <taxon>Mycoplasma</taxon>
    </lineage>
</organism>
<keyword evidence="3 10" id="KW-0554">One-carbon metabolism</keyword>
<dbReference type="PROSITE" id="PS00377">
    <property type="entry name" value="ADOMET_SYNTHASE_2"/>
    <property type="match status" value="1"/>
</dbReference>
<dbReference type="EMBL" id="JAIQBY010000014">
    <property type="protein sequence ID" value="MBZ4195441.1"/>
    <property type="molecule type" value="Genomic_DNA"/>
</dbReference>
<feature type="binding site" description="in other chain" evidence="10">
    <location>
        <position position="94"/>
    </location>
    <ligand>
        <name>L-methionine</name>
        <dbReference type="ChEBI" id="CHEBI:57844"/>
        <note>ligand shared between two neighboring subunits</note>
    </ligand>
</feature>
<comment type="pathway">
    <text evidence="1 10">Amino-acid biosynthesis; S-adenosyl-L-methionine biosynthesis; S-adenosyl-L-methionine from L-methionine: step 1/1.</text>
</comment>
<dbReference type="InterPro" id="IPR022629">
    <property type="entry name" value="S-AdoMet_synt_central"/>
</dbReference>
<feature type="binding site" description="in other chain" evidence="10">
    <location>
        <begin position="238"/>
        <end position="239"/>
    </location>
    <ligand>
        <name>ATP</name>
        <dbReference type="ChEBI" id="CHEBI:30616"/>
        <note>ligand shared between two neighboring subunits</note>
    </ligand>
</feature>
<feature type="binding site" evidence="10">
    <location>
        <position position="232"/>
    </location>
    <ligand>
        <name>ATP</name>
        <dbReference type="ChEBI" id="CHEBI:30616"/>
        <note>ligand shared between two neighboring subunits</note>
    </ligand>
</feature>